<dbReference type="Pfam" id="PF11964">
    <property type="entry name" value="SpoIIAA-like"/>
    <property type="match status" value="1"/>
</dbReference>
<dbReference type="InterPro" id="IPR038396">
    <property type="entry name" value="SpoIIAA-like_sf"/>
</dbReference>
<dbReference type="OrthoDB" id="555504at2"/>
<dbReference type="Gene3D" id="3.40.50.10600">
    <property type="entry name" value="SpoIIaa-like domains"/>
    <property type="match status" value="1"/>
</dbReference>
<dbReference type="RefSeq" id="WP_114823199.1">
    <property type="nucleotide sequence ID" value="NZ_QQSY01000001.1"/>
</dbReference>
<proteinExistence type="predicted"/>
<comment type="caution">
    <text evidence="1">The sequence shown here is derived from an EMBL/GenBank/DDBJ whole genome shotgun (WGS) entry which is preliminary data.</text>
</comment>
<sequence length="130" mass="14359">MIEQIGGLPPGALGFRAIGQVTAADYAQVLVPDIEAAFAMNRKLRLLYQVGPEFTGFDPGAMWEDAMLGFRHFSGWDRVALVTDVQWLRITAKAMGFAVPAEFRLFQDAELQQAIAWISEPRADSDDGNK</sequence>
<accession>A0A370KAJ0</accession>
<name>A0A370KAJ0_9GAMM</name>
<evidence type="ECO:0000313" key="2">
    <source>
        <dbReference type="Proteomes" id="UP000254711"/>
    </source>
</evidence>
<dbReference type="InterPro" id="IPR021866">
    <property type="entry name" value="SpoIIAA-like"/>
</dbReference>
<reference evidence="1 2" key="1">
    <citation type="submission" date="2018-07" db="EMBL/GenBank/DDBJ databases">
        <title>Dyella solisilvae sp. nov., isolated from the pine and broad-leaved mixed forest soil.</title>
        <authorList>
            <person name="Gao Z."/>
            <person name="Qiu L."/>
        </authorList>
    </citation>
    <scope>NUCLEOTIDE SEQUENCE [LARGE SCALE GENOMIC DNA]</scope>
    <source>
        <strain evidence="1 2">DHG54</strain>
    </source>
</reference>
<dbReference type="AlphaFoldDB" id="A0A370KAJ0"/>
<dbReference type="SUPFAM" id="SSF52091">
    <property type="entry name" value="SpoIIaa-like"/>
    <property type="match status" value="1"/>
</dbReference>
<protein>
    <submittedName>
        <fullName evidence="1">STAS/SEC14 domain-containing protein</fullName>
    </submittedName>
</protein>
<gene>
    <name evidence="1" type="ORF">DVT68_00935</name>
</gene>
<evidence type="ECO:0000313" key="1">
    <source>
        <dbReference type="EMBL" id="RDI99457.1"/>
    </source>
</evidence>
<keyword evidence="2" id="KW-1185">Reference proteome</keyword>
<dbReference type="Proteomes" id="UP000254711">
    <property type="component" value="Unassembled WGS sequence"/>
</dbReference>
<dbReference type="InterPro" id="IPR036513">
    <property type="entry name" value="STAS_dom_sf"/>
</dbReference>
<organism evidence="1 2">
    <name type="scientific">Dyella solisilvae</name>
    <dbReference type="NCBI Taxonomy" id="1920168"/>
    <lineage>
        <taxon>Bacteria</taxon>
        <taxon>Pseudomonadati</taxon>
        <taxon>Pseudomonadota</taxon>
        <taxon>Gammaproteobacteria</taxon>
        <taxon>Lysobacterales</taxon>
        <taxon>Rhodanobacteraceae</taxon>
        <taxon>Dyella</taxon>
    </lineage>
</organism>
<dbReference type="EMBL" id="QQSY01000001">
    <property type="protein sequence ID" value="RDI99457.1"/>
    <property type="molecule type" value="Genomic_DNA"/>
</dbReference>